<organism evidence="5 6">
    <name type="scientific">Streptomyces kasugaensis</name>
    <dbReference type="NCBI Taxonomy" id="1946"/>
    <lineage>
        <taxon>Bacteria</taxon>
        <taxon>Bacillati</taxon>
        <taxon>Actinomycetota</taxon>
        <taxon>Actinomycetes</taxon>
        <taxon>Kitasatosporales</taxon>
        <taxon>Streptomycetaceae</taxon>
        <taxon>Streptomyces</taxon>
    </lineage>
</organism>
<dbReference type="Gene3D" id="3.40.50.720">
    <property type="entry name" value="NAD(P)-binding Rossmann-like Domain"/>
    <property type="match status" value="1"/>
</dbReference>
<dbReference type="GO" id="GO:0016491">
    <property type="term" value="F:oxidoreductase activity"/>
    <property type="evidence" value="ECO:0007669"/>
    <property type="project" value="UniProtKB-KW"/>
</dbReference>
<dbReference type="InterPro" id="IPR000683">
    <property type="entry name" value="Gfo/Idh/MocA-like_OxRdtase_N"/>
</dbReference>
<evidence type="ECO:0000256" key="1">
    <source>
        <dbReference type="ARBA" id="ARBA00010928"/>
    </source>
</evidence>
<proteinExistence type="inferred from homology"/>
<evidence type="ECO:0000259" key="4">
    <source>
        <dbReference type="Pfam" id="PF22725"/>
    </source>
</evidence>
<name>A0A4V2JIT1_STRKA</name>
<accession>A0A4V2JIT1</accession>
<dbReference type="SUPFAM" id="SSF55347">
    <property type="entry name" value="Glyceraldehyde-3-phosphate dehydrogenase-like, C-terminal domain"/>
    <property type="match status" value="1"/>
</dbReference>
<feature type="domain" description="GFO/IDH/MocA-like oxidoreductase" evidence="4">
    <location>
        <begin position="138"/>
        <end position="251"/>
    </location>
</feature>
<evidence type="ECO:0000256" key="2">
    <source>
        <dbReference type="ARBA" id="ARBA00023002"/>
    </source>
</evidence>
<dbReference type="Pfam" id="PF01408">
    <property type="entry name" value="GFO_IDH_MocA"/>
    <property type="match status" value="1"/>
</dbReference>
<dbReference type="RefSeq" id="WP_131123008.1">
    <property type="nucleotide sequence ID" value="NZ_SIXH01000067.1"/>
</dbReference>
<evidence type="ECO:0000313" key="6">
    <source>
        <dbReference type="Proteomes" id="UP000292452"/>
    </source>
</evidence>
<dbReference type="Gene3D" id="3.30.360.10">
    <property type="entry name" value="Dihydrodipicolinate Reductase, domain 2"/>
    <property type="match status" value="1"/>
</dbReference>
<dbReference type="SUPFAM" id="SSF51735">
    <property type="entry name" value="NAD(P)-binding Rossmann-fold domains"/>
    <property type="match status" value="1"/>
</dbReference>
<dbReference type="PANTHER" id="PTHR22604:SF105">
    <property type="entry name" value="TRANS-1,2-DIHYDROBENZENE-1,2-DIOL DEHYDROGENASE"/>
    <property type="match status" value="1"/>
</dbReference>
<sequence>MTPPDSRTPVRFGVLGCADIAWRRTLPALCANPDATPVAIASRTPQKAQRFADRFGCAAVHGYDALLARPDIDAVYVPLPAMLLAPWVTRALEAGKHVFAEKPLSASRAESEALVRLARERGLVLRENAMFLHHSQHARVADLVADGAIGELRGFRSAFTIPPKPDGDIRYQPEVGGGALLDVAVYPLRAALYFLGPELTVVGATLRRRQGAVLSGSVLLTTPSGIPAQLSFGMEHSYRTDYEILGSTGRLNLDRVFTPPASWQPVVRVERQDHREEIVLPADDQFARVIDDFVGAVVRDAGTGSELDASVRLVGLIDDMARQAVYADR</sequence>
<dbReference type="InterPro" id="IPR036291">
    <property type="entry name" value="NAD(P)-bd_dom_sf"/>
</dbReference>
<comment type="similarity">
    <text evidence="1">Belongs to the Gfo/Idh/MocA family.</text>
</comment>
<protein>
    <submittedName>
        <fullName evidence="5">Gfo/Idh/MocA family oxidoreductase</fullName>
    </submittedName>
</protein>
<dbReference type="GO" id="GO:0000166">
    <property type="term" value="F:nucleotide binding"/>
    <property type="evidence" value="ECO:0007669"/>
    <property type="project" value="InterPro"/>
</dbReference>
<dbReference type="InterPro" id="IPR050984">
    <property type="entry name" value="Gfo/Idh/MocA_domain"/>
</dbReference>
<dbReference type="Pfam" id="PF22725">
    <property type="entry name" value="GFO_IDH_MocA_C3"/>
    <property type="match status" value="1"/>
</dbReference>
<feature type="domain" description="Gfo/Idh/MocA-like oxidoreductase N-terminal" evidence="3">
    <location>
        <begin position="10"/>
        <end position="126"/>
    </location>
</feature>
<dbReference type="AlphaFoldDB" id="A0A4V2JIT1"/>
<keyword evidence="2" id="KW-0560">Oxidoreductase</keyword>
<evidence type="ECO:0000259" key="3">
    <source>
        <dbReference type="Pfam" id="PF01408"/>
    </source>
</evidence>
<dbReference type="Proteomes" id="UP000292452">
    <property type="component" value="Unassembled WGS sequence"/>
</dbReference>
<dbReference type="PANTHER" id="PTHR22604">
    <property type="entry name" value="OXIDOREDUCTASES"/>
    <property type="match status" value="1"/>
</dbReference>
<dbReference type="EMBL" id="SIXH01000067">
    <property type="protein sequence ID" value="TBO59751.1"/>
    <property type="molecule type" value="Genomic_DNA"/>
</dbReference>
<evidence type="ECO:0000313" key="5">
    <source>
        <dbReference type="EMBL" id="TBO59751.1"/>
    </source>
</evidence>
<reference evidence="5 6" key="1">
    <citation type="submission" date="2019-02" db="EMBL/GenBank/DDBJ databases">
        <title>Draft Genome Sequence of Streptomyces sp. AM-2504, identified by 16S rRNA comparative analysis as a Streptomyces Kasugaensis strain.</title>
        <authorList>
            <person name="Napolioni V."/>
            <person name="Giuliodori A.M."/>
            <person name="Spurio R."/>
            <person name="Fabbretti A."/>
        </authorList>
    </citation>
    <scope>NUCLEOTIDE SEQUENCE [LARGE SCALE GENOMIC DNA]</scope>
    <source>
        <strain evidence="5 6">AM-2504</strain>
    </source>
</reference>
<gene>
    <name evidence="5" type="ORF">EYS09_10390</name>
</gene>
<dbReference type="InterPro" id="IPR055170">
    <property type="entry name" value="GFO_IDH_MocA-like_dom"/>
</dbReference>
<keyword evidence="6" id="KW-1185">Reference proteome</keyword>
<comment type="caution">
    <text evidence="5">The sequence shown here is derived from an EMBL/GenBank/DDBJ whole genome shotgun (WGS) entry which is preliminary data.</text>
</comment>